<comment type="similarity">
    <text evidence="2 9">Belongs to the energy-coupling factor EcfT family.</text>
</comment>
<reference evidence="10" key="1">
    <citation type="journal article" date="2014" name="Genome Announc.">
        <title>Draft Genome Sequence of Lactobacillus oryzae Strain SG293T.</title>
        <authorList>
            <person name="Tanizawa Y."/>
            <person name="Fujisawa T."/>
            <person name="Mochizuki T."/>
            <person name="Kaminuma E."/>
            <person name="Nakamura Y."/>
            <person name="Tohno M."/>
        </authorList>
    </citation>
    <scope>NUCLEOTIDE SEQUENCE [LARGE SCALE GENOMIC DNA]</scope>
    <source>
        <strain evidence="10">SG293</strain>
    </source>
</reference>
<dbReference type="PANTHER" id="PTHR33514:SF13">
    <property type="entry name" value="PROTEIN ABCI12, CHLOROPLASTIC"/>
    <property type="match status" value="1"/>
</dbReference>
<dbReference type="GO" id="GO:0022857">
    <property type="term" value="F:transmembrane transporter activity"/>
    <property type="evidence" value="ECO:0007669"/>
    <property type="project" value="UniProtKB-UniRule"/>
</dbReference>
<comment type="subunit">
    <text evidence="9">Forms a stable energy-coupling factor (ECF) transporter complex composed of 2 membrane-embedded substrate-binding proteins (S component), 2 ATP-binding proteins (A component) and 2 transmembrane proteins (T component).</text>
</comment>
<evidence type="ECO:0000256" key="3">
    <source>
        <dbReference type="ARBA" id="ARBA00014042"/>
    </source>
</evidence>
<comment type="caution">
    <text evidence="10">The sequence shown here is derived from an EMBL/GenBank/DDBJ whole genome shotgun (WGS) entry which is preliminary data.</text>
</comment>
<protein>
    <recommendedName>
        <fullName evidence="3 9">Energy-coupling factor transporter transmembrane protein EcfT</fullName>
        <shortName evidence="9">ECF transporter T component EcfT</shortName>
    </recommendedName>
</protein>
<dbReference type="Proteomes" id="UP000028700">
    <property type="component" value="Unassembled WGS sequence"/>
</dbReference>
<dbReference type="RefSeq" id="WP_034529002.1">
    <property type="nucleotide sequence ID" value="NZ_BBAZ01000028.1"/>
</dbReference>
<feature type="transmembrane region" description="Helical" evidence="9">
    <location>
        <begin position="27"/>
        <end position="60"/>
    </location>
</feature>
<dbReference type="CDD" id="cd16914">
    <property type="entry name" value="EcfT"/>
    <property type="match status" value="1"/>
</dbReference>
<evidence type="ECO:0000313" key="10">
    <source>
        <dbReference type="EMBL" id="GAK48428.1"/>
    </source>
</evidence>
<dbReference type="GO" id="GO:0005886">
    <property type="term" value="C:plasma membrane"/>
    <property type="evidence" value="ECO:0007669"/>
    <property type="project" value="UniProtKB-SubCell"/>
</dbReference>
<proteinExistence type="inferred from homology"/>
<keyword evidence="6 9" id="KW-0812">Transmembrane</keyword>
<dbReference type="OrthoDB" id="8075495at2"/>
<dbReference type="STRING" id="1291743.LOSG293_290190"/>
<feature type="transmembrane region" description="Helical" evidence="9">
    <location>
        <begin position="148"/>
        <end position="167"/>
    </location>
</feature>
<keyword evidence="8 9" id="KW-0472">Membrane</keyword>
<comment type="subcellular location">
    <subcellularLocation>
        <location evidence="1 9">Cell membrane</location>
        <topology evidence="1 9">Multi-pass membrane protein</topology>
    </subcellularLocation>
</comment>
<evidence type="ECO:0000256" key="5">
    <source>
        <dbReference type="ARBA" id="ARBA00022475"/>
    </source>
</evidence>
<dbReference type="Pfam" id="PF02361">
    <property type="entry name" value="CbiQ"/>
    <property type="match status" value="1"/>
</dbReference>
<dbReference type="PANTHER" id="PTHR33514">
    <property type="entry name" value="PROTEIN ABCI12, CHLOROPLASTIC"/>
    <property type="match status" value="1"/>
</dbReference>
<feature type="transmembrane region" description="Helical" evidence="9">
    <location>
        <begin position="245"/>
        <end position="262"/>
    </location>
</feature>
<sequence length="264" mass="30156">MDKFIFGRYIPGDSWVHRMDPRSKMLLSFFFIFMIFFANNLLSYGLVFVVLFLAIMMARVSVGFLLKGLKPLLWLMVFTVLIQVFFGAGGEVYWSWWTLQITHDGLISAAFILLRFLAIIMMSTILTLTTKPLQIADGVESLLKPLKVIHFPVETLALMLSLALRFVPTLMDEAQKIMDAQRARGVDFGSGGIKQQVKTVVPLLIPLFMNAFNRAEDIATAMDARGYRDGKNRTKYRELIWQRRDTISSLIFVLSGIILFLIRN</sequence>
<dbReference type="InterPro" id="IPR024919">
    <property type="entry name" value="EcfT"/>
</dbReference>
<dbReference type="AlphaFoldDB" id="A0A081BK60"/>
<keyword evidence="7 9" id="KW-1133">Transmembrane helix</keyword>
<evidence type="ECO:0000256" key="8">
    <source>
        <dbReference type="ARBA" id="ARBA00023136"/>
    </source>
</evidence>
<organism evidence="10 11">
    <name type="scientific">Secundilactobacillus oryzae JCM 18671</name>
    <dbReference type="NCBI Taxonomy" id="1291743"/>
    <lineage>
        <taxon>Bacteria</taxon>
        <taxon>Bacillati</taxon>
        <taxon>Bacillota</taxon>
        <taxon>Bacilli</taxon>
        <taxon>Lactobacillales</taxon>
        <taxon>Lactobacillaceae</taxon>
        <taxon>Secundilactobacillus</taxon>
    </lineage>
</organism>
<evidence type="ECO:0000256" key="7">
    <source>
        <dbReference type="ARBA" id="ARBA00022989"/>
    </source>
</evidence>
<evidence type="ECO:0000256" key="1">
    <source>
        <dbReference type="ARBA" id="ARBA00004651"/>
    </source>
</evidence>
<keyword evidence="11" id="KW-1185">Reference proteome</keyword>
<evidence type="ECO:0000256" key="4">
    <source>
        <dbReference type="ARBA" id="ARBA00022448"/>
    </source>
</evidence>
<dbReference type="HAMAP" id="MF_01461">
    <property type="entry name" value="EcfT"/>
    <property type="match status" value="1"/>
</dbReference>
<evidence type="ECO:0000256" key="2">
    <source>
        <dbReference type="ARBA" id="ARBA00005660"/>
    </source>
</evidence>
<name>A0A081BK60_9LACO</name>
<accession>A0A081BK60</accession>
<evidence type="ECO:0000256" key="9">
    <source>
        <dbReference type="HAMAP-Rule" id="MF_01461"/>
    </source>
</evidence>
<comment type="function">
    <text evidence="9">Transmembrane (T) component of an energy-coupling factor (ECF) ABC-transporter complex. Unlike classic ABC transporters this ECF transporter provides the energy necessary to transport a number of different substrates.</text>
</comment>
<dbReference type="InterPro" id="IPR003339">
    <property type="entry name" value="ABC/ECF_trnsptr_transmembrane"/>
</dbReference>
<feature type="transmembrane region" description="Helical" evidence="9">
    <location>
        <begin position="72"/>
        <end position="94"/>
    </location>
</feature>
<gene>
    <name evidence="9" type="primary">ecfT</name>
    <name evidence="10" type="ORF">LOSG293_290190</name>
</gene>
<evidence type="ECO:0000256" key="6">
    <source>
        <dbReference type="ARBA" id="ARBA00022692"/>
    </source>
</evidence>
<dbReference type="eggNOG" id="COG0619">
    <property type="taxonomic scope" value="Bacteria"/>
</dbReference>
<keyword evidence="4 9" id="KW-0813">Transport</keyword>
<dbReference type="EMBL" id="BBJM01000029">
    <property type="protein sequence ID" value="GAK48428.1"/>
    <property type="molecule type" value="Genomic_DNA"/>
</dbReference>
<keyword evidence="5 9" id="KW-1003">Cell membrane</keyword>
<feature type="transmembrane region" description="Helical" evidence="9">
    <location>
        <begin position="106"/>
        <end position="128"/>
    </location>
</feature>
<evidence type="ECO:0000313" key="11">
    <source>
        <dbReference type="Proteomes" id="UP000028700"/>
    </source>
</evidence>